<keyword evidence="3" id="KW-0812">Transmembrane</keyword>
<dbReference type="AlphaFoldDB" id="A0A0R1WMZ1"/>
<sequence length="145" mass="16818">MNNKKGFTLVEMIIVLGLTVALMIIGYQPMKKALFNYQEKIFFTNLQRNWDKAAERAIEDGCRYLFLFEKGTNKIYVRKTDRNGILTEEELIMPKSLQLYKTRKIRISQQGSVTGDTVTFVSNSGKTYVYTFQLGYGARYNVLEK</sequence>
<keyword evidence="5" id="KW-1185">Reference proteome</keyword>
<dbReference type="PATRIC" id="fig|1423755.3.peg.455"/>
<feature type="transmembrane region" description="Helical" evidence="3">
    <location>
        <begin position="6"/>
        <end position="27"/>
    </location>
</feature>
<dbReference type="STRING" id="1423755.FC40_GL000412"/>
<comment type="caution">
    <text evidence="4">The sequence shown here is derived from an EMBL/GenBank/DDBJ whole genome shotgun (WGS) entry which is preliminary data.</text>
</comment>
<keyword evidence="3" id="KW-1133">Transmembrane helix</keyword>
<dbReference type="EMBL" id="AZGD01000081">
    <property type="protein sequence ID" value="KRM19248.1"/>
    <property type="molecule type" value="Genomic_DNA"/>
</dbReference>
<dbReference type="PROSITE" id="PS00409">
    <property type="entry name" value="PROKAR_NTER_METHYL"/>
    <property type="match status" value="1"/>
</dbReference>
<evidence type="ECO:0000256" key="1">
    <source>
        <dbReference type="ARBA" id="ARBA00004241"/>
    </source>
</evidence>
<accession>A0A0R1WMZ1</accession>
<dbReference type="GO" id="GO:0009986">
    <property type="term" value="C:cell surface"/>
    <property type="evidence" value="ECO:0007669"/>
    <property type="project" value="UniProtKB-SubCell"/>
</dbReference>
<dbReference type="NCBIfam" id="NF040982">
    <property type="entry name" value="ComGD"/>
    <property type="match status" value="1"/>
</dbReference>
<protein>
    <recommendedName>
        <fullName evidence="6">Prepilin-type N-terminal cleavage/methylation domain-containing protein</fullName>
    </recommendedName>
</protein>
<keyword evidence="3" id="KW-0472">Membrane</keyword>
<evidence type="ECO:0000256" key="3">
    <source>
        <dbReference type="SAM" id="Phobius"/>
    </source>
</evidence>
<dbReference type="eggNOG" id="ENOG502ZXR2">
    <property type="taxonomic scope" value="Bacteria"/>
</dbReference>
<dbReference type="InterPro" id="IPR016785">
    <property type="entry name" value="ComGD"/>
</dbReference>
<proteinExistence type="predicted"/>
<dbReference type="Proteomes" id="UP000051054">
    <property type="component" value="Unassembled WGS sequence"/>
</dbReference>
<evidence type="ECO:0000256" key="2">
    <source>
        <dbReference type="ARBA" id="ARBA00023287"/>
    </source>
</evidence>
<name>A0A0R1WMZ1_9LACO</name>
<dbReference type="InterPro" id="IPR012902">
    <property type="entry name" value="N_methyl_site"/>
</dbReference>
<keyword evidence="2" id="KW-0178">Competence</keyword>
<gene>
    <name evidence="4" type="ORF">FC40_GL000412</name>
</gene>
<dbReference type="GO" id="GO:0030420">
    <property type="term" value="P:establishment of competence for transformation"/>
    <property type="evidence" value="ECO:0007669"/>
    <property type="project" value="UniProtKB-KW"/>
</dbReference>
<evidence type="ECO:0000313" key="4">
    <source>
        <dbReference type="EMBL" id="KRM19248.1"/>
    </source>
</evidence>
<evidence type="ECO:0000313" key="5">
    <source>
        <dbReference type="Proteomes" id="UP000051054"/>
    </source>
</evidence>
<organism evidence="4 5">
    <name type="scientific">Ligilactobacillus hayakitensis DSM 18933 = JCM 14209</name>
    <dbReference type="NCBI Taxonomy" id="1423755"/>
    <lineage>
        <taxon>Bacteria</taxon>
        <taxon>Bacillati</taxon>
        <taxon>Bacillota</taxon>
        <taxon>Bacilli</taxon>
        <taxon>Lactobacillales</taxon>
        <taxon>Lactobacillaceae</taxon>
        <taxon>Ligilactobacillus</taxon>
    </lineage>
</organism>
<dbReference type="Pfam" id="PF07963">
    <property type="entry name" value="N_methyl"/>
    <property type="match status" value="1"/>
</dbReference>
<comment type="subcellular location">
    <subcellularLocation>
        <location evidence="1">Cell surface</location>
    </subcellularLocation>
</comment>
<reference evidence="4 5" key="1">
    <citation type="journal article" date="2015" name="Genome Announc.">
        <title>Expanding the biotechnology potential of lactobacilli through comparative genomics of 213 strains and associated genera.</title>
        <authorList>
            <person name="Sun Z."/>
            <person name="Harris H.M."/>
            <person name="McCann A."/>
            <person name="Guo C."/>
            <person name="Argimon S."/>
            <person name="Zhang W."/>
            <person name="Yang X."/>
            <person name="Jeffery I.B."/>
            <person name="Cooney J.C."/>
            <person name="Kagawa T.F."/>
            <person name="Liu W."/>
            <person name="Song Y."/>
            <person name="Salvetti E."/>
            <person name="Wrobel A."/>
            <person name="Rasinkangas P."/>
            <person name="Parkhill J."/>
            <person name="Rea M.C."/>
            <person name="O'Sullivan O."/>
            <person name="Ritari J."/>
            <person name="Douillard F.P."/>
            <person name="Paul Ross R."/>
            <person name="Yang R."/>
            <person name="Briner A.E."/>
            <person name="Felis G.E."/>
            <person name="de Vos W.M."/>
            <person name="Barrangou R."/>
            <person name="Klaenhammer T.R."/>
            <person name="Caufield P.W."/>
            <person name="Cui Y."/>
            <person name="Zhang H."/>
            <person name="O'Toole P.W."/>
        </authorList>
    </citation>
    <scope>NUCLEOTIDE SEQUENCE [LARGE SCALE GENOMIC DNA]</scope>
    <source>
        <strain evidence="4 5">DSM 18933</strain>
    </source>
</reference>
<evidence type="ECO:0008006" key="6">
    <source>
        <dbReference type="Google" id="ProtNLM"/>
    </source>
</evidence>